<name>A0A1E7DQL5_9BACI</name>
<evidence type="ECO:0008006" key="3">
    <source>
        <dbReference type="Google" id="ProtNLM"/>
    </source>
</evidence>
<reference evidence="1 2" key="1">
    <citation type="submission" date="2016-06" db="EMBL/GenBank/DDBJ databases">
        <title>Domibacillus iocasae genome sequencing.</title>
        <authorList>
            <person name="Verma A."/>
            <person name="Pal Y."/>
            <person name="Ojha A.K."/>
            <person name="Krishnamurthi S."/>
        </authorList>
    </citation>
    <scope>NUCLEOTIDE SEQUENCE [LARGE SCALE GENOMIC DNA]</scope>
    <source>
        <strain evidence="1 2">DSM 29979</strain>
    </source>
</reference>
<comment type="caution">
    <text evidence="1">The sequence shown here is derived from an EMBL/GenBank/DDBJ whole genome shotgun (WGS) entry which is preliminary data.</text>
</comment>
<dbReference type="NCBIfam" id="TIGR03187">
    <property type="entry name" value="DGQHR"/>
    <property type="match status" value="1"/>
</dbReference>
<proteinExistence type="predicted"/>
<protein>
    <recommendedName>
        <fullName evidence="3">DGQHR domain-containing protein</fullName>
    </recommendedName>
</protein>
<dbReference type="InterPro" id="IPR017601">
    <property type="entry name" value="DGQHR-contain_dom"/>
</dbReference>
<dbReference type="AlphaFoldDB" id="A0A1E7DQL5"/>
<dbReference type="Proteomes" id="UP000095658">
    <property type="component" value="Unassembled WGS sequence"/>
</dbReference>
<dbReference type="Pfam" id="PF14072">
    <property type="entry name" value="DndB"/>
    <property type="match status" value="1"/>
</dbReference>
<dbReference type="InterPro" id="IPR017642">
    <property type="entry name" value="DNA_S_mod_DndB"/>
</dbReference>
<sequence>MNKEVFVYTQDSQLYINSVLEFKDLKEIAEPLIYGDNPLGYQRKLDKKHYYELARKLTKGDVLLPTSIILGVDKEFLSEYMDLEVDNEVKITQFPIGKLVALQGKHFSVVDGQHRLAALGLAVSKREELINYKLNVVILVNDRVQRIKEIKVFTDINSKAKKITTDLTLLAEYNYRVYYKPEELTEKEILDHIGVRIAYNLNEDEYKPNVWLEAIKLDVTSDENNGVIGVAAFKNSLNRLILTYIRKFDDGNRIIDFDIEKINSIAAALTGFLLKAWEIILNRWPGAFSFSTDNLHSYNNEYYLQKTTGVNALHLILEEILKENNFVEKTLSELERALSRSLIESKDWKVKGQFAGLTSKSGFNKAALIILNKGNEVT</sequence>
<keyword evidence="2" id="KW-1185">Reference proteome</keyword>
<organism evidence="1 2">
    <name type="scientific">Domibacillus iocasae</name>
    <dbReference type="NCBI Taxonomy" id="1714016"/>
    <lineage>
        <taxon>Bacteria</taxon>
        <taxon>Bacillati</taxon>
        <taxon>Bacillota</taxon>
        <taxon>Bacilli</taxon>
        <taxon>Bacillales</taxon>
        <taxon>Bacillaceae</taxon>
        <taxon>Domibacillus</taxon>
    </lineage>
</organism>
<gene>
    <name evidence="1" type="ORF">BA724_05140</name>
</gene>
<evidence type="ECO:0000313" key="1">
    <source>
        <dbReference type="EMBL" id="OES45390.1"/>
    </source>
</evidence>
<dbReference type="EMBL" id="MAMP01000020">
    <property type="protein sequence ID" value="OES45390.1"/>
    <property type="molecule type" value="Genomic_DNA"/>
</dbReference>
<accession>A0A1E7DQL5</accession>
<dbReference type="RefSeq" id="WP_069938271.1">
    <property type="nucleotide sequence ID" value="NZ_MAMP01000020.1"/>
</dbReference>
<evidence type="ECO:0000313" key="2">
    <source>
        <dbReference type="Proteomes" id="UP000095658"/>
    </source>
</evidence>